<feature type="transmembrane region" description="Helical" evidence="3">
    <location>
        <begin position="74"/>
        <end position="102"/>
    </location>
</feature>
<keyword evidence="3" id="KW-0472">Membrane</keyword>
<evidence type="ECO:0000313" key="4">
    <source>
        <dbReference type="EMBL" id="MBC5667795.1"/>
    </source>
</evidence>
<proteinExistence type="predicted"/>
<dbReference type="Pfam" id="PF07155">
    <property type="entry name" value="ECF-ribofla_trS"/>
    <property type="match status" value="1"/>
</dbReference>
<keyword evidence="2 3" id="KW-1133">Transmembrane helix</keyword>
<dbReference type="InterPro" id="IPR009825">
    <property type="entry name" value="ECF_substrate-spec-like"/>
</dbReference>
<evidence type="ECO:0000256" key="1">
    <source>
        <dbReference type="ARBA" id="ARBA00022692"/>
    </source>
</evidence>
<reference evidence="4 5" key="1">
    <citation type="submission" date="2020-08" db="EMBL/GenBank/DDBJ databases">
        <title>Genome public.</title>
        <authorList>
            <person name="Liu C."/>
            <person name="Sun Q."/>
        </authorList>
    </citation>
    <scope>NUCLEOTIDE SEQUENCE [LARGE SCALE GENOMIC DNA]</scope>
    <source>
        <strain evidence="4 5">BX4</strain>
    </source>
</reference>
<feature type="transmembrane region" description="Helical" evidence="3">
    <location>
        <begin position="175"/>
        <end position="198"/>
    </location>
</feature>
<protein>
    <submittedName>
        <fullName evidence="4">ECF transporter S component</fullName>
    </submittedName>
</protein>
<sequence length="217" mass="24418">MHTASIDIYGLMMRGYYFTSMCIIVISIFIFLWSFEKRKPKTREIVTLAVMTALAVVGRLAFFMTPQVKPCAAIIIITGVMLGRQSGFLCGALTAFVSGFFFGQGPWTPWQMIAFGIIGFLSGVLFSKKNIKYAYNKWIISIYGFLATFVIYGFILDTATVFMYTDTPKTETFVATYLSGIGFNLIHAASTFVVLFLISNATIKKLERLKIKYKMFS</sequence>
<dbReference type="PANTHER" id="PTHR37815">
    <property type="entry name" value="UPF0397 PROTEIN BC_2624-RELATED"/>
    <property type="match status" value="1"/>
</dbReference>
<feature type="transmembrane region" description="Helical" evidence="3">
    <location>
        <begin position="15"/>
        <end position="33"/>
    </location>
</feature>
<evidence type="ECO:0000256" key="2">
    <source>
        <dbReference type="ARBA" id="ARBA00022989"/>
    </source>
</evidence>
<feature type="transmembrane region" description="Helical" evidence="3">
    <location>
        <begin position="138"/>
        <end position="155"/>
    </location>
</feature>
<keyword evidence="5" id="KW-1185">Reference proteome</keyword>
<name>A0ABR7F4T0_9FIRM</name>
<keyword evidence="1 3" id="KW-0812">Transmembrane</keyword>
<dbReference type="Gene3D" id="1.10.1760.20">
    <property type="match status" value="1"/>
</dbReference>
<accession>A0ABR7F4T0</accession>
<dbReference type="PANTHER" id="PTHR37815:SF3">
    <property type="entry name" value="UPF0397 PROTEIN SPR0429"/>
    <property type="match status" value="1"/>
</dbReference>
<organism evidence="4 5">
    <name type="scientific">Eubacterium segne</name>
    <dbReference type="NCBI Taxonomy" id="2763045"/>
    <lineage>
        <taxon>Bacteria</taxon>
        <taxon>Bacillati</taxon>
        <taxon>Bacillota</taxon>
        <taxon>Clostridia</taxon>
        <taxon>Eubacteriales</taxon>
        <taxon>Eubacteriaceae</taxon>
        <taxon>Eubacterium</taxon>
    </lineage>
</organism>
<feature type="transmembrane region" description="Helical" evidence="3">
    <location>
        <begin position="108"/>
        <end position="126"/>
    </location>
</feature>
<dbReference type="Proteomes" id="UP000597877">
    <property type="component" value="Unassembled WGS sequence"/>
</dbReference>
<feature type="transmembrane region" description="Helical" evidence="3">
    <location>
        <begin position="45"/>
        <end position="62"/>
    </location>
</feature>
<evidence type="ECO:0000313" key="5">
    <source>
        <dbReference type="Proteomes" id="UP000597877"/>
    </source>
</evidence>
<comment type="caution">
    <text evidence="4">The sequence shown here is derived from an EMBL/GenBank/DDBJ whole genome shotgun (WGS) entry which is preliminary data.</text>
</comment>
<dbReference type="EMBL" id="JACOOZ010000004">
    <property type="protein sequence ID" value="MBC5667795.1"/>
    <property type="molecule type" value="Genomic_DNA"/>
</dbReference>
<evidence type="ECO:0000256" key="3">
    <source>
        <dbReference type="SAM" id="Phobius"/>
    </source>
</evidence>
<gene>
    <name evidence="4" type="ORF">H8S00_07365</name>
</gene>